<dbReference type="AlphaFoldDB" id="A0AAV7U8I5"/>
<evidence type="ECO:0000313" key="2">
    <source>
        <dbReference type="Proteomes" id="UP001066276"/>
    </source>
</evidence>
<gene>
    <name evidence="1" type="ORF">NDU88_001908</name>
</gene>
<dbReference type="Proteomes" id="UP001066276">
    <property type="component" value="Chromosome 3_1"/>
</dbReference>
<accession>A0AAV7U8I5</accession>
<organism evidence="1 2">
    <name type="scientific">Pleurodeles waltl</name>
    <name type="common">Iberian ribbed newt</name>
    <dbReference type="NCBI Taxonomy" id="8319"/>
    <lineage>
        <taxon>Eukaryota</taxon>
        <taxon>Metazoa</taxon>
        <taxon>Chordata</taxon>
        <taxon>Craniata</taxon>
        <taxon>Vertebrata</taxon>
        <taxon>Euteleostomi</taxon>
        <taxon>Amphibia</taxon>
        <taxon>Batrachia</taxon>
        <taxon>Caudata</taxon>
        <taxon>Salamandroidea</taxon>
        <taxon>Salamandridae</taxon>
        <taxon>Pleurodelinae</taxon>
        <taxon>Pleurodeles</taxon>
    </lineage>
</organism>
<reference evidence="1" key="1">
    <citation type="journal article" date="2022" name="bioRxiv">
        <title>Sequencing and chromosome-scale assembly of the giantPleurodeles waltlgenome.</title>
        <authorList>
            <person name="Brown T."/>
            <person name="Elewa A."/>
            <person name="Iarovenko S."/>
            <person name="Subramanian E."/>
            <person name="Araus A.J."/>
            <person name="Petzold A."/>
            <person name="Susuki M."/>
            <person name="Suzuki K.-i.T."/>
            <person name="Hayashi T."/>
            <person name="Toyoda A."/>
            <person name="Oliveira C."/>
            <person name="Osipova E."/>
            <person name="Leigh N.D."/>
            <person name="Simon A."/>
            <person name="Yun M.H."/>
        </authorList>
    </citation>
    <scope>NUCLEOTIDE SEQUENCE</scope>
    <source>
        <strain evidence="1">20211129_DDA</strain>
        <tissue evidence="1">Liver</tissue>
    </source>
</reference>
<protein>
    <recommendedName>
        <fullName evidence="3">Reverse transcriptase domain-containing protein</fullName>
    </recommendedName>
</protein>
<evidence type="ECO:0000313" key="1">
    <source>
        <dbReference type="EMBL" id="KAJ1185113.1"/>
    </source>
</evidence>
<name>A0AAV7U8I5_PLEWA</name>
<proteinExistence type="predicted"/>
<sequence length="252" mass="28295">MRKHHQLIQITKRSFYKERIDGNAHNNKELFAIIKELTKPKSCAIDPPHSQDLCNSLSNYFHRNIADIHDSFTSPTITTTDTANTTAPCCTNILNTWTPTNDKETGKTVSSIHSGSPTDTCPHHIFNKASQIINPQLRAAINSSFETATFPDTWKHAEVNAVLKKPKADPEDLTNYRPISLLPFPAKVIEKIVNIQLFRFLEDNNILNVSQSGFRKNHSTETALIACTDDIRTRLDKGETVTLILLDLCVTS</sequence>
<dbReference type="EMBL" id="JANPWB010000005">
    <property type="protein sequence ID" value="KAJ1185113.1"/>
    <property type="molecule type" value="Genomic_DNA"/>
</dbReference>
<evidence type="ECO:0008006" key="3">
    <source>
        <dbReference type="Google" id="ProtNLM"/>
    </source>
</evidence>
<dbReference type="PANTHER" id="PTHR47510:SF3">
    <property type="entry name" value="ENDO_EXONUCLEASE_PHOSPHATASE DOMAIN-CONTAINING PROTEIN"/>
    <property type="match status" value="1"/>
</dbReference>
<comment type="caution">
    <text evidence="1">The sequence shown here is derived from an EMBL/GenBank/DDBJ whole genome shotgun (WGS) entry which is preliminary data.</text>
</comment>
<dbReference type="PANTHER" id="PTHR47510">
    <property type="entry name" value="REVERSE TRANSCRIPTASE DOMAIN-CONTAINING PROTEIN"/>
    <property type="match status" value="1"/>
</dbReference>
<keyword evidence="2" id="KW-1185">Reference proteome</keyword>